<evidence type="ECO:0000256" key="7">
    <source>
        <dbReference type="ARBA" id="ARBA00022723"/>
    </source>
</evidence>
<comment type="similarity">
    <text evidence="3 14">Belongs to the Nth/MutY family.</text>
</comment>
<sequence length="376" mass="39837">MQASSHPDDFPACHDESGADENGADKSGAGTADRLLAWYDRNARLLPWRSPPGTPAPDPYRVWLSEVMLQQTTVAAVGPYFDKFTRTWPTVHDLAAADDAVVMAAWAGLGYYARARNLLACARAVAALGAFPDTEEGLRALPGLGAYTAAAVAAIAFDRHAVVVDANVERVVARLFAIDTPLPAARPAIRAATATITPQRRAGDFAQAMMDLGATICTVKTPRCLLCPLRQDCRAAAEGRAEGLPVKAAKKAKPTRQGRAFWIERIGPGGTAEVLMVTRPGKGMLGGMRALPDDGWSARGDGDGQAPLAGTWRSAGVVRHGFTHFDLELQLMVGEALSAAKIAGAHWWPRDDVENAGLPTVFAKAARLALAGTQDI</sequence>
<keyword evidence="12" id="KW-0234">DNA repair</keyword>
<dbReference type="CDD" id="cd03431">
    <property type="entry name" value="NUDIX_DNA_Glycosylase_C-MutY"/>
    <property type="match status" value="1"/>
</dbReference>
<comment type="catalytic activity">
    <reaction evidence="1 14">
        <text>Hydrolyzes free adenine bases from 7,8-dihydro-8-oxoguanine:adenine mismatched double-stranded DNA, leaving an apurinic site.</text>
        <dbReference type="EC" id="3.2.2.31"/>
    </reaction>
</comment>
<dbReference type="InterPro" id="IPR011257">
    <property type="entry name" value="DNA_glycosylase"/>
</dbReference>
<comment type="cofactor">
    <cofactor evidence="14">
        <name>[4Fe-4S] cluster</name>
        <dbReference type="ChEBI" id="CHEBI:49883"/>
    </cofactor>
    <text evidence="14">Binds 1 [4Fe-4S] cluster.</text>
</comment>
<evidence type="ECO:0000313" key="18">
    <source>
        <dbReference type="Proteomes" id="UP001595683"/>
    </source>
</evidence>
<keyword evidence="10 14" id="KW-0408">Iron</keyword>
<dbReference type="InterPro" id="IPR029119">
    <property type="entry name" value="MutY_C"/>
</dbReference>
<evidence type="ECO:0000256" key="6">
    <source>
        <dbReference type="ARBA" id="ARBA00022485"/>
    </source>
</evidence>
<feature type="domain" description="HhH-GPD" evidence="16">
    <location>
        <begin position="68"/>
        <end position="215"/>
    </location>
</feature>
<comment type="caution">
    <text evidence="17">The sequence shown here is derived from an EMBL/GenBank/DDBJ whole genome shotgun (WGS) entry which is preliminary data.</text>
</comment>
<dbReference type="InterPro" id="IPR044298">
    <property type="entry name" value="MIG/MutY"/>
</dbReference>
<dbReference type="SMART" id="SM00478">
    <property type="entry name" value="ENDO3c"/>
    <property type="match status" value="1"/>
</dbReference>
<dbReference type="InterPro" id="IPR015797">
    <property type="entry name" value="NUDIX_hydrolase-like_dom_sf"/>
</dbReference>
<evidence type="ECO:0000256" key="1">
    <source>
        <dbReference type="ARBA" id="ARBA00000843"/>
    </source>
</evidence>
<evidence type="ECO:0000256" key="8">
    <source>
        <dbReference type="ARBA" id="ARBA00022763"/>
    </source>
</evidence>
<keyword evidence="11" id="KW-0411">Iron-sulfur</keyword>
<dbReference type="Pfam" id="PF00730">
    <property type="entry name" value="HhH-GPD"/>
    <property type="match status" value="1"/>
</dbReference>
<proteinExistence type="inferred from homology"/>
<dbReference type="GO" id="GO:0016798">
    <property type="term" value="F:hydrolase activity, acting on glycosyl bonds"/>
    <property type="evidence" value="ECO:0007669"/>
    <property type="project" value="UniProtKB-KW"/>
</dbReference>
<dbReference type="InterPro" id="IPR003265">
    <property type="entry name" value="HhH-GPD_domain"/>
</dbReference>
<evidence type="ECO:0000259" key="16">
    <source>
        <dbReference type="SMART" id="SM00478"/>
    </source>
</evidence>
<dbReference type="Gene3D" id="3.90.79.10">
    <property type="entry name" value="Nucleoside Triphosphate Pyrophosphohydrolase"/>
    <property type="match status" value="1"/>
</dbReference>
<evidence type="ECO:0000256" key="5">
    <source>
        <dbReference type="ARBA" id="ARBA00022023"/>
    </source>
</evidence>
<dbReference type="Gene3D" id="1.10.1670.10">
    <property type="entry name" value="Helix-hairpin-Helix base-excision DNA repair enzymes (C-terminal)"/>
    <property type="match status" value="1"/>
</dbReference>
<evidence type="ECO:0000256" key="9">
    <source>
        <dbReference type="ARBA" id="ARBA00022801"/>
    </source>
</evidence>
<reference evidence="18" key="1">
    <citation type="journal article" date="2019" name="Int. J. Syst. Evol. Microbiol.">
        <title>The Global Catalogue of Microorganisms (GCM) 10K type strain sequencing project: providing services to taxonomists for standard genome sequencing and annotation.</title>
        <authorList>
            <consortium name="The Broad Institute Genomics Platform"/>
            <consortium name="The Broad Institute Genome Sequencing Center for Infectious Disease"/>
            <person name="Wu L."/>
            <person name="Ma J."/>
        </authorList>
    </citation>
    <scope>NUCLEOTIDE SEQUENCE [LARGE SCALE GENOMIC DNA]</scope>
    <source>
        <strain evidence="18">KCTC 42224</strain>
    </source>
</reference>
<evidence type="ECO:0000256" key="10">
    <source>
        <dbReference type="ARBA" id="ARBA00023004"/>
    </source>
</evidence>
<comment type="function">
    <text evidence="2">Adenine glycosylase active on G-A mispairs. MutY also corrects error-prone DNA synthesis past GO lesions which are due to the oxidatively damaged form of guanine: 7,8-dihydro-8-oxoguanine (8-oxo-dGTP).</text>
</comment>
<dbReference type="InterPro" id="IPR023170">
    <property type="entry name" value="HhH_base_excis_C"/>
</dbReference>
<evidence type="ECO:0000256" key="15">
    <source>
        <dbReference type="SAM" id="MobiDB-lite"/>
    </source>
</evidence>
<dbReference type="Pfam" id="PF14815">
    <property type="entry name" value="NUDIX_4"/>
    <property type="match status" value="1"/>
</dbReference>
<dbReference type="RefSeq" id="WP_191323430.1">
    <property type="nucleotide sequence ID" value="NZ_BMZP01000004.1"/>
</dbReference>
<feature type="region of interest" description="Disordered" evidence="15">
    <location>
        <begin position="1"/>
        <end position="29"/>
    </location>
</feature>
<keyword evidence="18" id="KW-1185">Reference proteome</keyword>
<organism evidence="17 18">
    <name type="scientific">Novosphingobium pokkalii</name>
    <dbReference type="NCBI Taxonomy" id="1770194"/>
    <lineage>
        <taxon>Bacteria</taxon>
        <taxon>Pseudomonadati</taxon>
        <taxon>Pseudomonadota</taxon>
        <taxon>Alphaproteobacteria</taxon>
        <taxon>Sphingomonadales</taxon>
        <taxon>Sphingomonadaceae</taxon>
        <taxon>Novosphingobium</taxon>
    </lineage>
</organism>
<keyword evidence="8 14" id="KW-0227">DNA damage</keyword>
<evidence type="ECO:0000256" key="13">
    <source>
        <dbReference type="ARBA" id="ARBA00023295"/>
    </source>
</evidence>
<keyword evidence="7" id="KW-0479">Metal-binding</keyword>
<dbReference type="EC" id="3.2.2.31" evidence="4 14"/>
<dbReference type="SUPFAM" id="SSF48150">
    <property type="entry name" value="DNA-glycosylase"/>
    <property type="match status" value="1"/>
</dbReference>
<evidence type="ECO:0000256" key="4">
    <source>
        <dbReference type="ARBA" id="ARBA00012045"/>
    </source>
</evidence>
<protein>
    <recommendedName>
        <fullName evidence="5 14">Adenine DNA glycosylase</fullName>
        <ecNumber evidence="4 14">3.2.2.31</ecNumber>
    </recommendedName>
</protein>
<gene>
    <name evidence="17" type="ORF">ACFOOT_14450</name>
</gene>
<evidence type="ECO:0000256" key="14">
    <source>
        <dbReference type="RuleBase" id="RU365096"/>
    </source>
</evidence>
<dbReference type="Gene3D" id="1.10.340.30">
    <property type="entry name" value="Hypothetical protein, domain 2"/>
    <property type="match status" value="1"/>
</dbReference>
<name>A0ABV7V5A6_9SPHN</name>
<evidence type="ECO:0000256" key="2">
    <source>
        <dbReference type="ARBA" id="ARBA00002933"/>
    </source>
</evidence>
<accession>A0ABV7V5A6</accession>
<dbReference type="Proteomes" id="UP001595683">
    <property type="component" value="Unassembled WGS sequence"/>
</dbReference>
<dbReference type="SUPFAM" id="SSF55811">
    <property type="entry name" value="Nudix"/>
    <property type="match status" value="1"/>
</dbReference>
<feature type="compositionally biased region" description="Basic and acidic residues" evidence="15">
    <location>
        <begin position="1"/>
        <end position="17"/>
    </location>
</feature>
<dbReference type="PANTHER" id="PTHR42944">
    <property type="entry name" value="ADENINE DNA GLYCOSYLASE"/>
    <property type="match status" value="1"/>
</dbReference>
<evidence type="ECO:0000313" key="17">
    <source>
        <dbReference type="EMBL" id="MFC3672620.1"/>
    </source>
</evidence>
<keyword evidence="6" id="KW-0004">4Fe-4S</keyword>
<evidence type="ECO:0000256" key="12">
    <source>
        <dbReference type="ARBA" id="ARBA00023204"/>
    </source>
</evidence>
<keyword evidence="13 14" id="KW-0326">Glycosidase</keyword>
<keyword evidence="9 17" id="KW-0378">Hydrolase</keyword>
<evidence type="ECO:0000256" key="3">
    <source>
        <dbReference type="ARBA" id="ARBA00008343"/>
    </source>
</evidence>
<dbReference type="CDD" id="cd00056">
    <property type="entry name" value="ENDO3c"/>
    <property type="match status" value="1"/>
</dbReference>
<dbReference type="PANTHER" id="PTHR42944:SF1">
    <property type="entry name" value="ADENINE DNA GLYCOSYLASE"/>
    <property type="match status" value="1"/>
</dbReference>
<dbReference type="EMBL" id="JBHRYE010000022">
    <property type="protein sequence ID" value="MFC3672620.1"/>
    <property type="molecule type" value="Genomic_DNA"/>
</dbReference>
<evidence type="ECO:0000256" key="11">
    <source>
        <dbReference type="ARBA" id="ARBA00023014"/>
    </source>
</evidence>